<dbReference type="GO" id="GO:0003677">
    <property type="term" value="F:DNA binding"/>
    <property type="evidence" value="ECO:0007669"/>
    <property type="project" value="InterPro"/>
</dbReference>
<dbReference type="CDD" id="cd16100">
    <property type="entry name" value="ARID"/>
    <property type="match status" value="1"/>
</dbReference>
<feature type="domain" description="ARID" evidence="1">
    <location>
        <begin position="7"/>
        <end position="51"/>
    </location>
</feature>
<proteinExistence type="predicted"/>
<dbReference type="Gene3D" id="1.10.150.60">
    <property type="entry name" value="ARID DNA-binding domain"/>
    <property type="match status" value="1"/>
</dbReference>
<reference evidence="2" key="2">
    <citation type="submission" date="2025-08" db="UniProtKB">
        <authorList>
            <consortium name="Ensembl"/>
        </authorList>
    </citation>
    <scope>IDENTIFICATION</scope>
</reference>
<dbReference type="HOGENOM" id="CLU_3111568_0_0_1"/>
<dbReference type="AlphaFoldDB" id="H2YXB9"/>
<keyword evidence="3" id="KW-1185">Reference proteome</keyword>
<accession>H2YXB9</accession>
<evidence type="ECO:0000313" key="3">
    <source>
        <dbReference type="Proteomes" id="UP000007875"/>
    </source>
</evidence>
<evidence type="ECO:0000313" key="2">
    <source>
        <dbReference type="Ensembl" id="ENSCSAVP00000009980.1"/>
    </source>
</evidence>
<dbReference type="InterPro" id="IPR036431">
    <property type="entry name" value="ARID_dom_sf"/>
</dbReference>
<name>H2YXB9_CIOSA</name>
<protein>
    <recommendedName>
        <fullName evidence="1">ARID domain-containing protein</fullName>
    </recommendedName>
</protein>
<reference evidence="2" key="3">
    <citation type="submission" date="2025-09" db="UniProtKB">
        <authorList>
            <consortium name="Ensembl"/>
        </authorList>
    </citation>
    <scope>IDENTIFICATION</scope>
</reference>
<dbReference type="Ensembl" id="ENSCSAVT00000010101.1">
    <property type="protein sequence ID" value="ENSCSAVP00000009980.1"/>
    <property type="gene ID" value="ENSCSAVG00000005880.1"/>
</dbReference>
<organism evidence="2 3">
    <name type="scientific">Ciona savignyi</name>
    <name type="common">Pacific transparent sea squirt</name>
    <dbReference type="NCBI Taxonomy" id="51511"/>
    <lineage>
        <taxon>Eukaryota</taxon>
        <taxon>Metazoa</taxon>
        <taxon>Chordata</taxon>
        <taxon>Tunicata</taxon>
        <taxon>Ascidiacea</taxon>
        <taxon>Phlebobranchia</taxon>
        <taxon>Cionidae</taxon>
        <taxon>Ciona</taxon>
    </lineage>
</organism>
<dbReference type="PROSITE" id="PS51011">
    <property type="entry name" value="ARID"/>
    <property type="match status" value="1"/>
</dbReference>
<dbReference type="SUPFAM" id="SSF46774">
    <property type="entry name" value="ARID-like"/>
    <property type="match status" value="1"/>
</dbReference>
<dbReference type="InParanoid" id="H2YXB9"/>
<reference evidence="3" key="1">
    <citation type="submission" date="2003-08" db="EMBL/GenBank/DDBJ databases">
        <authorList>
            <person name="Birren B."/>
            <person name="Nusbaum C."/>
            <person name="Abebe A."/>
            <person name="Abouelleil A."/>
            <person name="Adekoya E."/>
            <person name="Ait-zahra M."/>
            <person name="Allen N."/>
            <person name="Allen T."/>
            <person name="An P."/>
            <person name="Anderson M."/>
            <person name="Anderson S."/>
            <person name="Arachchi H."/>
            <person name="Armbruster J."/>
            <person name="Bachantsang P."/>
            <person name="Baldwin J."/>
            <person name="Barry A."/>
            <person name="Bayul T."/>
            <person name="Blitshsteyn B."/>
            <person name="Bloom T."/>
            <person name="Blye J."/>
            <person name="Boguslavskiy L."/>
            <person name="Borowsky M."/>
            <person name="Boukhgalter B."/>
            <person name="Brunache A."/>
            <person name="Butler J."/>
            <person name="Calixte N."/>
            <person name="Calvo S."/>
            <person name="Camarata J."/>
            <person name="Campo K."/>
            <person name="Chang J."/>
            <person name="Cheshatsang Y."/>
            <person name="Citroen M."/>
            <person name="Collymore A."/>
            <person name="Considine T."/>
            <person name="Cook A."/>
            <person name="Cooke P."/>
            <person name="Corum B."/>
            <person name="Cuomo C."/>
            <person name="David R."/>
            <person name="Dawoe T."/>
            <person name="Degray S."/>
            <person name="Dodge S."/>
            <person name="Dooley K."/>
            <person name="Dorje P."/>
            <person name="Dorjee K."/>
            <person name="Dorris L."/>
            <person name="Duffey N."/>
            <person name="Dupes A."/>
            <person name="Elkins T."/>
            <person name="Engels R."/>
            <person name="Erickson J."/>
            <person name="Farina A."/>
            <person name="Faro S."/>
            <person name="Ferreira P."/>
            <person name="Fischer H."/>
            <person name="Fitzgerald M."/>
            <person name="Foley K."/>
            <person name="Gage D."/>
            <person name="Galagan J."/>
            <person name="Gearin G."/>
            <person name="Gnerre S."/>
            <person name="Gnirke A."/>
            <person name="Goyette A."/>
            <person name="Graham J."/>
            <person name="Grandbois E."/>
            <person name="Gyaltsen K."/>
            <person name="Hafez N."/>
            <person name="Hagopian D."/>
            <person name="Hagos B."/>
            <person name="Hall J."/>
            <person name="Hatcher B."/>
            <person name="Heller A."/>
            <person name="Higgins H."/>
            <person name="Honan T."/>
            <person name="Horn A."/>
            <person name="Houde N."/>
            <person name="Hughes L."/>
            <person name="Hulme W."/>
            <person name="Husby E."/>
            <person name="Iliev I."/>
            <person name="Jaffe D."/>
            <person name="Jones C."/>
            <person name="Kamal M."/>
            <person name="Kamat A."/>
            <person name="Kamvysselis M."/>
            <person name="Karlsson E."/>
            <person name="Kells C."/>
            <person name="Kieu A."/>
            <person name="Kisner P."/>
            <person name="Kodira C."/>
            <person name="Kulbokas E."/>
            <person name="Labutti K."/>
            <person name="Lama D."/>
            <person name="Landers T."/>
            <person name="Leger J."/>
            <person name="Levine S."/>
            <person name="Lewis D."/>
            <person name="Lewis T."/>
            <person name="Lindblad-toh K."/>
            <person name="Liu X."/>
            <person name="Lokyitsang T."/>
            <person name="Lokyitsang Y."/>
            <person name="Lucien O."/>
            <person name="Lui A."/>
            <person name="Ma L.J."/>
            <person name="Mabbitt R."/>
            <person name="Macdonald J."/>
            <person name="Maclean C."/>
            <person name="Major J."/>
            <person name="Manning J."/>
            <person name="Marabella R."/>
            <person name="Maru K."/>
            <person name="Matthews C."/>
            <person name="Mauceli E."/>
            <person name="Mccarthy M."/>
            <person name="Mcdonough S."/>
            <person name="Mcghee T."/>
            <person name="Meldrim J."/>
            <person name="Meneus L."/>
            <person name="Mesirov J."/>
            <person name="Mihalev A."/>
            <person name="Mihova T."/>
            <person name="Mikkelsen T."/>
            <person name="Mlenga V."/>
            <person name="Moru K."/>
            <person name="Mozes J."/>
            <person name="Mulrain L."/>
            <person name="Munson G."/>
            <person name="Naylor J."/>
            <person name="Newes C."/>
            <person name="Nguyen C."/>
            <person name="Nguyen N."/>
            <person name="Nguyen T."/>
            <person name="Nicol R."/>
            <person name="Nielsen C."/>
            <person name="Nizzari M."/>
            <person name="Norbu C."/>
            <person name="Norbu N."/>
            <person name="O'donnell P."/>
            <person name="Okoawo O."/>
            <person name="O'leary S."/>
            <person name="Omotosho B."/>
            <person name="O'neill K."/>
            <person name="Osman S."/>
            <person name="Parker S."/>
            <person name="Perrin D."/>
            <person name="Phunkhang P."/>
            <person name="Piqani B."/>
            <person name="Purcell S."/>
            <person name="Rachupka T."/>
            <person name="Ramasamy U."/>
            <person name="Rameau R."/>
            <person name="Ray V."/>
            <person name="Raymond C."/>
            <person name="Retta R."/>
            <person name="Richardson S."/>
            <person name="Rise C."/>
            <person name="Rodriguez J."/>
            <person name="Rogers J."/>
            <person name="Rogov P."/>
            <person name="Rutman M."/>
            <person name="Schupbach R."/>
            <person name="Seaman C."/>
            <person name="Settipalli S."/>
            <person name="Sharpe T."/>
            <person name="Sheridan J."/>
            <person name="Sherpa N."/>
            <person name="Shi J."/>
            <person name="Smirnov S."/>
            <person name="Smith C."/>
            <person name="Sougnez C."/>
            <person name="Spencer B."/>
            <person name="Stalker J."/>
            <person name="Stange-thomann N."/>
            <person name="Stavropoulos S."/>
            <person name="Stetson K."/>
            <person name="Stone C."/>
            <person name="Stone S."/>
            <person name="Stubbs M."/>
            <person name="Talamas J."/>
            <person name="Tchuinga P."/>
            <person name="Tenzing P."/>
            <person name="Tesfaye S."/>
            <person name="Theodore J."/>
            <person name="Thoulutsang Y."/>
            <person name="Topham K."/>
            <person name="Towey S."/>
            <person name="Tsamla T."/>
            <person name="Tsomo N."/>
            <person name="Vallee D."/>
            <person name="Vassiliev H."/>
            <person name="Venkataraman V."/>
            <person name="Vinson J."/>
            <person name="Vo A."/>
            <person name="Wade C."/>
            <person name="Wang S."/>
            <person name="Wangchuk T."/>
            <person name="Wangdi T."/>
            <person name="Whittaker C."/>
            <person name="Wilkinson J."/>
            <person name="Wu Y."/>
            <person name="Wyman D."/>
            <person name="Yadav S."/>
            <person name="Yang S."/>
            <person name="Yang X."/>
            <person name="Yeager S."/>
            <person name="Yee E."/>
            <person name="Young G."/>
            <person name="Zainoun J."/>
            <person name="Zembeck L."/>
            <person name="Zimmer A."/>
            <person name="Zody M."/>
            <person name="Lander E."/>
        </authorList>
    </citation>
    <scope>NUCLEOTIDE SEQUENCE [LARGE SCALE GENOMIC DNA]</scope>
</reference>
<evidence type="ECO:0000259" key="1">
    <source>
        <dbReference type="PROSITE" id="PS51011"/>
    </source>
</evidence>
<dbReference type="InterPro" id="IPR001606">
    <property type="entry name" value="ARID_dom"/>
</dbReference>
<dbReference type="Proteomes" id="UP000007875">
    <property type="component" value="Unassembled WGS sequence"/>
</dbReference>
<dbReference type="Pfam" id="PF01388">
    <property type="entry name" value="ARID"/>
    <property type="match status" value="1"/>
</dbReference>
<sequence length="51" mass="5804">MSNISNDGEKLAFLNGLKQYLEDRGKILIPYPRLAGKVLDLHDLYNRVTSL</sequence>